<comment type="similarity">
    <text evidence="2 4">Belongs to the SKP1 family.</text>
</comment>
<dbReference type="Pfam" id="PF03931">
    <property type="entry name" value="Skp1_POZ"/>
    <property type="match status" value="1"/>
</dbReference>
<evidence type="ECO:0000256" key="5">
    <source>
        <dbReference type="SAM" id="SignalP"/>
    </source>
</evidence>
<dbReference type="InterPro" id="IPR016897">
    <property type="entry name" value="SKP1"/>
</dbReference>
<evidence type="ECO:0000259" key="7">
    <source>
        <dbReference type="Pfam" id="PF03931"/>
    </source>
</evidence>
<dbReference type="PANTHER" id="PTHR11165">
    <property type="entry name" value="SKP1"/>
    <property type="match status" value="1"/>
</dbReference>
<comment type="function">
    <text evidence="4">Involved in ubiquitination and subsequent proteasomal degradation of target proteins. Together with CUL1, RBX1 and a F-box protein, it forms a SCF E3 ubiquitin ligase complex. The functional specificity of this complex depends on the type of F-box protein. In the SCF complex, it serves as an adapter that links the F-box protein to CUL1.</text>
</comment>
<dbReference type="GO" id="GO:0006511">
    <property type="term" value="P:ubiquitin-dependent protein catabolic process"/>
    <property type="evidence" value="ECO:0007669"/>
    <property type="project" value="InterPro"/>
</dbReference>
<feature type="signal peptide" evidence="5">
    <location>
        <begin position="1"/>
        <end position="18"/>
    </location>
</feature>
<keyword evidence="9" id="KW-1185">Reference proteome</keyword>
<dbReference type="Gene3D" id="3.30.710.10">
    <property type="entry name" value="Potassium Channel Kv1.1, Chain A"/>
    <property type="match status" value="1"/>
</dbReference>
<evidence type="ECO:0000256" key="2">
    <source>
        <dbReference type="ARBA" id="ARBA00009993"/>
    </source>
</evidence>
<feature type="chain" id="PRO_5024366867" description="SKP1-like protein" evidence="5">
    <location>
        <begin position="19"/>
        <end position="189"/>
    </location>
</feature>
<evidence type="ECO:0000256" key="3">
    <source>
        <dbReference type="ARBA" id="ARBA00022786"/>
    </source>
</evidence>
<dbReference type="UniPathway" id="UPA00143"/>
<organism evidence="8 9">
    <name type="scientific">Mikania micrantha</name>
    <name type="common">bitter vine</name>
    <dbReference type="NCBI Taxonomy" id="192012"/>
    <lineage>
        <taxon>Eukaryota</taxon>
        <taxon>Viridiplantae</taxon>
        <taxon>Streptophyta</taxon>
        <taxon>Embryophyta</taxon>
        <taxon>Tracheophyta</taxon>
        <taxon>Spermatophyta</taxon>
        <taxon>Magnoliopsida</taxon>
        <taxon>eudicotyledons</taxon>
        <taxon>Gunneridae</taxon>
        <taxon>Pentapetalae</taxon>
        <taxon>asterids</taxon>
        <taxon>campanulids</taxon>
        <taxon>Asterales</taxon>
        <taxon>Asteraceae</taxon>
        <taxon>Asteroideae</taxon>
        <taxon>Heliantheae alliance</taxon>
        <taxon>Eupatorieae</taxon>
        <taxon>Mikania</taxon>
    </lineage>
</organism>
<comment type="subunit">
    <text evidence="4">Part of a SCF (SKP1-cullin-F-box) protein ligase complex.</text>
</comment>
<keyword evidence="5" id="KW-0732">Signal</keyword>
<dbReference type="InterPro" id="IPR001232">
    <property type="entry name" value="SKP1-like"/>
</dbReference>
<evidence type="ECO:0000313" key="9">
    <source>
        <dbReference type="Proteomes" id="UP000326396"/>
    </source>
</evidence>
<dbReference type="GO" id="GO:0009867">
    <property type="term" value="P:jasmonic acid mediated signaling pathway"/>
    <property type="evidence" value="ECO:0007669"/>
    <property type="project" value="UniProtKB-ARBA"/>
</dbReference>
<feature type="domain" description="SKP1 component POZ" evidence="7">
    <location>
        <begin position="38"/>
        <end position="96"/>
    </location>
</feature>
<dbReference type="Proteomes" id="UP000326396">
    <property type="component" value="Linkage Group LG18"/>
</dbReference>
<evidence type="ECO:0000313" key="8">
    <source>
        <dbReference type="EMBL" id="KAD4982132.1"/>
    </source>
</evidence>
<dbReference type="InterPro" id="IPR016073">
    <property type="entry name" value="Skp1_comp_POZ"/>
</dbReference>
<gene>
    <name evidence="8" type="ORF">E3N88_18803</name>
</gene>
<evidence type="ECO:0000256" key="4">
    <source>
        <dbReference type="PIRNR" id="PIRNR028729"/>
    </source>
</evidence>
<accession>A0A5N6NPE4</accession>
<dbReference type="SMART" id="SM00512">
    <property type="entry name" value="Skp1"/>
    <property type="match status" value="1"/>
</dbReference>
<dbReference type="InterPro" id="IPR036296">
    <property type="entry name" value="SKP1-like_dim_sf"/>
</dbReference>
<evidence type="ECO:0000256" key="1">
    <source>
        <dbReference type="ARBA" id="ARBA00004906"/>
    </source>
</evidence>
<dbReference type="SUPFAM" id="SSF81382">
    <property type="entry name" value="Skp1 dimerisation domain-like"/>
    <property type="match status" value="1"/>
</dbReference>
<reference evidence="8 9" key="1">
    <citation type="submission" date="2019-05" db="EMBL/GenBank/DDBJ databases">
        <title>Mikania micrantha, genome provides insights into the molecular mechanism of rapid growth.</title>
        <authorList>
            <person name="Liu B."/>
        </authorList>
    </citation>
    <scope>NUCLEOTIDE SEQUENCE [LARGE SCALE GENOMIC DNA]</scope>
    <source>
        <strain evidence="8">NLD-2019</strain>
        <tissue evidence="8">Leaf</tissue>
    </source>
</reference>
<dbReference type="InterPro" id="IPR011333">
    <property type="entry name" value="SKP1/BTB/POZ_sf"/>
</dbReference>
<keyword evidence="3 4" id="KW-0833">Ubl conjugation pathway</keyword>
<comment type="pathway">
    <text evidence="1 4">Protein modification; protein ubiquitination.</text>
</comment>
<feature type="domain" description="SKP1 component dimerisation" evidence="6">
    <location>
        <begin position="140"/>
        <end position="169"/>
    </location>
</feature>
<dbReference type="AlphaFoldDB" id="A0A5N6NPE4"/>
<evidence type="ECO:0000259" key="6">
    <source>
        <dbReference type="Pfam" id="PF01466"/>
    </source>
</evidence>
<dbReference type="InterPro" id="IPR016072">
    <property type="entry name" value="Skp1_comp_dimer"/>
</dbReference>
<dbReference type="OrthoDB" id="2342932at2759"/>
<name>A0A5N6NPE4_9ASTR</name>
<dbReference type="GO" id="GO:0016567">
    <property type="term" value="P:protein ubiquitination"/>
    <property type="evidence" value="ECO:0007669"/>
    <property type="project" value="UniProtKB-UniRule"/>
</dbReference>
<dbReference type="Pfam" id="PF01466">
    <property type="entry name" value="Skp1"/>
    <property type="match status" value="1"/>
</dbReference>
<comment type="caution">
    <text evidence="8">The sequence shown here is derived from an EMBL/GenBank/DDBJ whole genome shotgun (WGS) entry which is preliminary data.</text>
</comment>
<dbReference type="PIRSF" id="PIRSF028729">
    <property type="entry name" value="E3_ubiquit_lig_SCF_Skp"/>
    <property type="match status" value="1"/>
</dbReference>
<sequence length="189" mass="21207">MHPLLLISIAITVITVSSRPITTDPVDRVVTTPSTNTLLLTSSDGQKFEVKLQVALQSEKIRQMIVDGRFSGEIVLSFPNITGEIMSKVLEYCNKHAYYDGVGNNATAVDEMRAFDAQFVDVHYETLFKLVLAANDLKIKKLLDVVSEKIGRMMLWKTPEEIRVMFNINEGSCVDNHSPQKELNAWAFS</sequence>
<dbReference type="EMBL" id="SZYD01000010">
    <property type="protein sequence ID" value="KAD4982132.1"/>
    <property type="molecule type" value="Genomic_DNA"/>
</dbReference>
<protein>
    <recommendedName>
        <fullName evidence="4">SKP1-like protein</fullName>
    </recommendedName>
</protein>
<dbReference type="SUPFAM" id="SSF54695">
    <property type="entry name" value="POZ domain"/>
    <property type="match status" value="1"/>
</dbReference>
<proteinExistence type="inferred from homology"/>